<dbReference type="EMBL" id="SCWB01000011">
    <property type="protein sequence ID" value="TDM10455.1"/>
    <property type="molecule type" value="Genomic_DNA"/>
</dbReference>
<keyword evidence="4" id="KW-1185">Reference proteome</keyword>
<evidence type="ECO:0000256" key="2">
    <source>
        <dbReference type="ARBA" id="ARBA00023219"/>
    </source>
</evidence>
<dbReference type="Pfam" id="PF03592">
    <property type="entry name" value="Terminase_2"/>
    <property type="match status" value="1"/>
</dbReference>
<dbReference type="OrthoDB" id="7358785at2"/>
<dbReference type="Gene3D" id="1.10.10.1400">
    <property type="entry name" value="Terminase, small subunit, N-terminal DNA-binding domain, HTH motif"/>
    <property type="match status" value="1"/>
</dbReference>
<dbReference type="InterPro" id="IPR038713">
    <property type="entry name" value="Terminase_Gp1_N_sf"/>
</dbReference>
<dbReference type="InterPro" id="IPR005335">
    <property type="entry name" value="Terminase_ssu"/>
</dbReference>
<keyword evidence="1" id="KW-1188">Viral release from host cell</keyword>
<name>A0A4R6BTN7_9STAP</name>
<proteinExistence type="predicted"/>
<evidence type="ECO:0000313" key="3">
    <source>
        <dbReference type="EMBL" id="TDM10455.1"/>
    </source>
</evidence>
<dbReference type="InterPro" id="IPR052404">
    <property type="entry name" value="SPP1-like_terminase"/>
</dbReference>
<organism evidence="3 4">
    <name type="scientific">Macrococcus lamae</name>
    <dbReference type="NCBI Taxonomy" id="198484"/>
    <lineage>
        <taxon>Bacteria</taxon>
        <taxon>Bacillati</taxon>
        <taxon>Bacillota</taxon>
        <taxon>Bacilli</taxon>
        <taxon>Bacillales</taxon>
        <taxon>Staphylococcaceae</taxon>
        <taxon>Macrococcus</taxon>
    </lineage>
</organism>
<dbReference type="AlphaFoldDB" id="A0A4R6BTN7"/>
<comment type="caution">
    <text evidence="3">The sequence shown here is derived from an EMBL/GenBank/DDBJ whole genome shotgun (WGS) entry which is preliminary data.</text>
</comment>
<dbReference type="PANTHER" id="PTHR41328:SF2">
    <property type="entry name" value="TERMINASE SMALL SUBUNIT"/>
    <property type="match status" value="1"/>
</dbReference>
<reference evidence="3 4" key="1">
    <citation type="submission" date="2019-01" db="EMBL/GenBank/DDBJ databases">
        <title>Draft genome sequences of the type strains of six Macrococcus species.</title>
        <authorList>
            <person name="Mazhar S."/>
            <person name="Altermann E."/>
            <person name="Hill C."/>
            <person name="Mcauliffe O."/>
        </authorList>
    </citation>
    <scope>NUCLEOTIDE SEQUENCE [LARGE SCALE GENOMIC DNA]</scope>
    <source>
        <strain evidence="3 4">CCM4815</strain>
    </source>
</reference>
<gene>
    <name evidence="3" type="ORF">ERX29_07230</name>
</gene>
<keyword evidence="2" id="KW-0231">Viral genome packaging</keyword>
<accession>A0A4R6BTN7</accession>
<evidence type="ECO:0000313" key="4">
    <source>
        <dbReference type="Proteomes" id="UP000294802"/>
    </source>
</evidence>
<dbReference type="PANTHER" id="PTHR41328">
    <property type="entry name" value="TERMINASE SMALL SUBUNIT-RELATED"/>
    <property type="match status" value="1"/>
</dbReference>
<protein>
    <submittedName>
        <fullName evidence="3">Terminase small subunit</fullName>
    </submittedName>
</protein>
<dbReference type="RefSeq" id="WP_133444036.1">
    <property type="nucleotide sequence ID" value="NZ_SCWB01000011.1"/>
</dbReference>
<dbReference type="Proteomes" id="UP000294802">
    <property type="component" value="Unassembled WGS sequence"/>
</dbReference>
<dbReference type="GO" id="GO:0051276">
    <property type="term" value="P:chromosome organization"/>
    <property type="evidence" value="ECO:0007669"/>
    <property type="project" value="InterPro"/>
</dbReference>
<sequence>MTNLSEKQKKFANEYLRCFNATQSAIKAGYSPASARTTGYRLLKNVDVKQYMEGLRSEIEDETILTAKQLLTILSETAVGNLEEEQAHVIKVPHFIKNETTGKDNLVYTERVEKVMVKPKMADQNKARELVGKYHALWTDKTVVDDMSQVHITVDYGDGEPEYIDYELDPGNENNKNYNNEKGEI</sequence>
<evidence type="ECO:0000256" key="1">
    <source>
        <dbReference type="ARBA" id="ARBA00022612"/>
    </source>
</evidence>